<evidence type="ECO:0000313" key="2">
    <source>
        <dbReference type="Proteomes" id="UP000828390"/>
    </source>
</evidence>
<dbReference type="EMBL" id="JAIWYP010000002">
    <property type="protein sequence ID" value="KAH3874561.1"/>
    <property type="molecule type" value="Genomic_DNA"/>
</dbReference>
<dbReference type="Proteomes" id="UP000828390">
    <property type="component" value="Unassembled WGS sequence"/>
</dbReference>
<reference evidence="1" key="1">
    <citation type="journal article" date="2019" name="bioRxiv">
        <title>The Genome of the Zebra Mussel, Dreissena polymorpha: A Resource for Invasive Species Research.</title>
        <authorList>
            <person name="McCartney M.A."/>
            <person name="Auch B."/>
            <person name="Kono T."/>
            <person name="Mallez S."/>
            <person name="Zhang Y."/>
            <person name="Obille A."/>
            <person name="Becker A."/>
            <person name="Abrahante J.E."/>
            <person name="Garbe J."/>
            <person name="Badalamenti J.P."/>
            <person name="Herman A."/>
            <person name="Mangelson H."/>
            <person name="Liachko I."/>
            <person name="Sullivan S."/>
            <person name="Sone E.D."/>
            <person name="Koren S."/>
            <person name="Silverstein K.A.T."/>
            <person name="Beckman K.B."/>
            <person name="Gohl D.M."/>
        </authorList>
    </citation>
    <scope>NUCLEOTIDE SEQUENCE</scope>
    <source>
        <strain evidence="1">Duluth1</strain>
        <tissue evidence="1">Whole animal</tissue>
    </source>
</reference>
<sequence length="59" mass="6950">MQLAYFQHQNSLAVVQEAYYKKMASLADKLNVLADIAIQKYKKKFNTISICLRFRRNSH</sequence>
<keyword evidence="2" id="KW-1185">Reference proteome</keyword>
<accession>A0A9D4RMM7</accession>
<evidence type="ECO:0000313" key="1">
    <source>
        <dbReference type="EMBL" id="KAH3874561.1"/>
    </source>
</evidence>
<proteinExistence type="predicted"/>
<comment type="caution">
    <text evidence="1">The sequence shown here is derived from an EMBL/GenBank/DDBJ whole genome shotgun (WGS) entry which is preliminary data.</text>
</comment>
<gene>
    <name evidence="1" type="ORF">DPMN_037807</name>
</gene>
<dbReference type="AlphaFoldDB" id="A0A9D4RMM7"/>
<reference evidence="1" key="2">
    <citation type="submission" date="2020-11" db="EMBL/GenBank/DDBJ databases">
        <authorList>
            <person name="McCartney M.A."/>
            <person name="Auch B."/>
            <person name="Kono T."/>
            <person name="Mallez S."/>
            <person name="Becker A."/>
            <person name="Gohl D.M."/>
            <person name="Silverstein K.A.T."/>
            <person name="Koren S."/>
            <person name="Bechman K.B."/>
            <person name="Herman A."/>
            <person name="Abrahante J.E."/>
            <person name="Garbe J."/>
        </authorList>
    </citation>
    <scope>NUCLEOTIDE SEQUENCE</scope>
    <source>
        <strain evidence="1">Duluth1</strain>
        <tissue evidence="1">Whole animal</tissue>
    </source>
</reference>
<organism evidence="1 2">
    <name type="scientific">Dreissena polymorpha</name>
    <name type="common">Zebra mussel</name>
    <name type="synonym">Mytilus polymorpha</name>
    <dbReference type="NCBI Taxonomy" id="45954"/>
    <lineage>
        <taxon>Eukaryota</taxon>
        <taxon>Metazoa</taxon>
        <taxon>Spiralia</taxon>
        <taxon>Lophotrochozoa</taxon>
        <taxon>Mollusca</taxon>
        <taxon>Bivalvia</taxon>
        <taxon>Autobranchia</taxon>
        <taxon>Heteroconchia</taxon>
        <taxon>Euheterodonta</taxon>
        <taxon>Imparidentia</taxon>
        <taxon>Neoheterodontei</taxon>
        <taxon>Myida</taxon>
        <taxon>Dreissenoidea</taxon>
        <taxon>Dreissenidae</taxon>
        <taxon>Dreissena</taxon>
    </lineage>
</organism>
<protein>
    <submittedName>
        <fullName evidence="1">Uncharacterized protein</fullName>
    </submittedName>
</protein>
<name>A0A9D4RMM7_DREPO</name>